<sequence>MSIPVTVVGIGKIARDQHLPAIAGNPDFHLAAAVSRHGTVEGVPNFTDFDRFLAEGPAGPVALCTPPSVRLEMALKTIAAGRDLLIEKPPAATLGEIETISAAARDAGVVLFATWHSRFAPAVAPARAWIAERKVERVTITWKEDVRRWHPGQAWIWQPGGFGVFDPGINALSILTEILPGAIHVGAATLEVPQNCATPIAAQLAMTARGTVPVAAAFDWRHEGVQTWDIEVEASGQRLTLGMGGAQMAIDGTPVDLPAEAEYPEIYRHFARLVAARESDADFAPLRLCADAFLVGRQVAVAPFTE</sequence>
<gene>
    <name evidence="2" type="ORF">ACFOES_16005</name>
</gene>
<name>A0ABV7AK31_9RHOB</name>
<evidence type="ECO:0000313" key="3">
    <source>
        <dbReference type="Proteomes" id="UP001595443"/>
    </source>
</evidence>
<accession>A0ABV7AK31</accession>
<organism evidence="2 3">
    <name type="scientific">Acidimangrovimonas pyrenivorans</name>
    <dbReference type="NCBI Taxonomy" id="2030798"/>
    <lineage>
        <taxon>Bacteria</taxon>
        <taxon>Pseudomonadati</taxon>
        <taxon>Pseudomonadota</taxon>
        <taxon>Alphaproteobacteria</taxon>
        <taxon>Rhodobacterales</taxon>
        <taxon>Paracoccaceae</taxon>
        <taxon>Acidimangrovimonas</taxon>
    </lineage>
</organism>
<dbReference type="InterPro" id="IPR000683">
    <property type="entry name" value="Gfo/Idh/MocA-like_OxRdtase_N"/>
</dbReference>
<dbReference type="InterPro" id="IPR036291">
    <property type="entry name" value="NAD(P)-bd_dom_sf"/>
</dbReference>
<dbReference type="Gene3D" id="3.40.50.720">
    <property type="entry name" value="NAD(P)-binding Rossmann-like Domain"/>
    <property type="match status" value="1"/>
</dbReference>
<protein>
    <submittedName>
        <fullName evidence="2">Gfo/Idh/MocA family protein</fullName>
    </submittedName>
</protein>
<dbReference type="SUPFAM" id="SSF51735">
    <property type="entry name" value="NAD(P)-binding Rossmann-fold domains"/>
    <property type="match status" value="1"/>
</dbReference>
<keyword evidence="3" id="KW-1185">Reference proteome</keyword>
<dbReference type="Gene3D" id="3.30.360.10">
    <property type="entry name" value="Dihydrodipicolinate Reductase, domain 2"/>
    <property type="match status" value="1"/>
</dbReference>
<dbReference type="RefSeq" id="WP_377834349.1">
    <property type="nucleotide sequence ID" value="NZ_JBHRSK010000014.1"/>
</dbReference>
<dbReference type="InterPro" id="IPR050463">
    <property type="entry name" value="Gfo/Idh/MocA_oxidrdct_glycsds"/>
</dbReference>
<dbReference type="PANTHER" id="PTHR43818:SF7">
    <property type="entry name" value="DEHYDROGENASE"/>
    <property type="match status" value="1"/>
</dbReference>
<proteinExistence type="predicted"/>
<comment type="caution">
    <text evidence="2">The sequence shown here is derived from an EMBL/GenBank/DDBJ whole genome shotgun (WGS) entry which is preliminary data.</text>
</comment>
<dbReference type="Pfam" id="PF01408">
    <property type="entry name" value="GFO_IDH_MocA"/>
    <property type="match status" value="1"/>
</dbReference>
<evidence type="ECO:0000259" key="1">
    <source>
        <dbReference type="Pfam" id="PF01408"/>
    </source>
</evidence>
<dbReference type="Proteomes" id="UP001595443">
    <property type="component" value="Unassembled WGS sequence"/>
</dbReference>
<dbReference type="EMBL" id="JBHRSK010000014">
    <property type="protein sequence ID" value="MFC2969605.1"/>
    <property type="molecule type" value="Genomic_DNA"/>
</dbReference>
<dbReference type="PANTHER" id="PTHR43818">
    <property type="entry name" value="BCDNA.GH03377"/>
    <property type="match status" value="1"/>
</dbReference>
<evidence type="ECO:0000313" key="2">
    <source>
        <dbReference type="EMBL" id="MFC2969605.1"/>
    </source>
</evidence>
<feature type="domain" description="Gfo/Idh/MocA-like oxidoreductase N-terminal" evidence="1">
    <location>
        <begin position="5"/>
        <end position="112"/>
    </location>
</feature>
<reference evidence="3" key="1">
    <citation type="journal article" date="2019" name="Int. J. Syst. Evol. Microbiol.">
        <title>The Global Catalogue of Microorganisms (GCM) 10K type strain sequencing project: providing services to taxonomists for standard genome sequencing and annotation.</title>
        <authorList>
            <consortium name="The Broad Institute Genomics Platform"/>
            <consortium name="The Broad Institute Genome Sequencing Center for Infectious Disease"/>
            <person name="Wu L."/>
            <person name="Ma J."/>
        </authorList>
    </citation>
    <scope>NUCLEOTIDE SEQUENCE [LARGE SCALE GENOMIC DNA]</scope>
    <source>
        <strain evidence="3">KCTC 62192</strain>
    </source>
</reference>